<accession>A0A7Y4BZV8</accession>
<evidence type="ECO:0000256" key="1">
    <source>
        <dbReference type="SAM" id="Coils"/>
    </source>
</evidence>
<name>A0A7Y4BZV8_9VIBR</name>
<feature type="coiled-coil region" evidence="1">
    <location>
        <begin position="325"/>
        <end position="352"/>
    </location>
</feature>
<organism evidence="2 3">
    <name type="scientific">Vibrio crassostreae</name>
    <dbReference type="NCBI Taxonomy" id="246167"/>
    <lineage>
        <taxon>Bacteria</taxon>
        <taxon>Pseudomonadati</taxon>
        <taxon>Pseudomonadota</taxon>
        <taxon>Gammaproteobacteria</taxon>
        <taxon>Vibrionales</taxon>
        <taxon>Vibrionaceae</taxon>
        <taxon>Vibrio</taxon>
    </lineage>
</organism>
<reference evidence="3" key="1">
    <citation type="submission" date="2014-06" db="EMBL/GenBank/DDBJ databases">
        <authorList>
            <person name="Le Roux Frederique"/>
        </authorList>
    </citation>
    <scope>NUCLEOTIDE SEQUENCE [LARGE SCALE GENOMIC DNA]</scope>
    <source>
        <strain evidence="3">J5-5</strain>
    </source>
</reference>
<comment type="caution">
    <text evidence="2">The sequence shown here is derived from an EMBL/GenBank/DDBJ whole genome shotgun (WGS) entry which is preliminary data.</text>
</comment>
<feature type="coiled-coil region" evidence="1">
    <location>
        <begin position="219"/>
        <end position="269"/>
    </location>
</feature>
<sequence>MQLVSLKVTNNGKVVRDLAFNQGLNIITNSGTNGNQVGKSSVLRVIKFCLGTSGEGLWKDPDSGTTNETVKKSLTNSEIKFFLTLKKGNTTISIERFLSERNGRIYRLGKINGVSYNSTKKFKGKIAELFNHTAEQPTLSTIFNRFFRLDKSTVNNSYRFNNTYTSNDMYGLIYSYLLGFSGHEFLNKDYDYKIEAKLQEERKRSLLNGQDIIFYYNKLGEIDDRISNLQEKEEDYELKGVHEDVLIKLRNIRKNISNLSTKIANLEVQLNYNQKTIDEYLSKSYEYNKEVITKIYEEASILIPNLERTYEESVNFHNSILNRKVEYVSDRMSSLEKEVEHLKLELNTNLSEEQYIFKSLTSQSNLGSFLLVEKEIQNEKEERGQVSYIINEIKTIEGTLINIDGKRNSNAKILSKHMDNFETKLNSLNDSCKKISLSTFKDFSLFFASNFDEYQKELKFSIVNADKIFGDGSPRAATMCIDMSFAKYAKDNALDLPHFTLQDYLESSDEDKLGSLFMTANSQSIQTVVSILNDKLYELKSYFDEKDTILILSQEDKFFGL</sequence>
<dbReference type="EMBL" id="CCJV01000043">
    <property type="protein sequence ID" value="CDT02414.1"/>
    <property type="molecule type" value="Genomic_DNA"/>
</dbReference>
<evidence type="ECO:0000313" key="3">
    <source>
        <dbReference type="Proteomes" id="UP000049495"/>
    </source>
</evidence>
<keyword evidence="1" id="KW-0175">Coiled coil</keyword>
<dbReference type="InterPro" id="IPR027417">
    <property type="entry name" value="P-loop_NTPase"/>
</dbReference>
<evidence type="ECO:0008006" key="4">
    <source>
        <dbReference type="Google" id="ProtNLM"/>
    </source>
</evidence>
<dbReference type="Gene3D" id="3.40.50.300">
    <property type="entry name" value="P-loop containing nucleotide triphosphate hydrolases"/>
    <property type="match status" value="1"/>
</dbReference>
<gene>
    <name evidence="2" type="ORF">VCR5J5_1370100</name>
</gene>
<dbReference type="AlphaFoldDB" id="A0A7Y4BZV8"/>
<proteinExistence type="predicted"/>
<evidence type="ECO:0000313" key="2">
    <source>
        <dbReference type="EMBL" id="CDT02414.1"/>
    </source>
</evidence>
<protein>
    <recommendedName>
        <fullName evidence="4">DUF2326 domain-containing protein</fullName>
    </recommendedName>
</protein>
<dbReference type="Proteomes" id="UP000049495">
    <property type="component" value="Unassembled WGS sequence"/>
</dbReference>
<dbReference type="RefSeq" id="WP_055318587.1">
    <property type="nucleotide sequence ID" value="NZ_CAWQCV010000149.1"/>
</dbReference>